<feature type="transmembrane region" description="Helical" evidence="1">
    <location>
        <begin position="437"/>
        <end position="459"/>
    </location>
</feature>
<evidence type="ECO:0000313" key="2">
    <source>
        <dbReference type="EMBL" id="MDT0634828.1"/>
    </source>
</evidence>
<name>A0ABU3BZU0_9GAMM</name>
<feature type="transmembrane region" description="Helical" evidence="1">
    <location>
        <begin position="232"/>
        <end position="254"/>
    </location>
</feature>
<dbReference type="InterPro" id="IPR003474">
    <property type="entry name" value="Glcn_transporter"/>
</dbReference>
<feature type="transmembrane region" description="Helical" evidence="1">
    <location>
        <begin position="99"/>
        <end position="129"/>
    </location>
</feature>
<feature type="transmembrane region" description="Helical" evidence="1">
    <location>
        <begin position="30"/>
        <end position="49"/>
    </location>
</feature>
<dbReference type="RefSeq" id="WP_311652645.1">
    <property type="nucleotide sequence ID" value="NZ_JAVRIB010000006.1"/>
</dbReference>
<gene>
    <name evidence="2" type="ORF">RM532_07635</name>
</gene>
<feature type="transmembrane region" description="Helical" evidence="1">
    <location>
        <begin position="141"/>
        <end position="159"/>
    </location>
</feature>
<keyword evidence="1" id="KW-1133">Transmembrane helix</keyword>
<keyword evidence="3" id="KW-1185">Reference proteome</keyword>
<dbReference type="PANTHER" id="PTHR30354">
    <property type="entry name" value="GNT FAMILY GLUCONATE TRANSPORTER"/>
    <property type="match status" value="1"/>
</dbReference>
<keyword evidence="1" id="KW-0812">Transmembrane</keyword>
<feature type="transmembrane region" description="Helical" evidence="1">
    <location>
        <begin position="277"/>
        <end position="297"/>
    </location>
</feature>
<dbReference type="Proteomes" id="UP001251857">
    <property type="component" value="Unassembled WGS sequence"/>
</dbReference>
<protein>
    <submittedName>
        <fullName evidence="2">GntP family permease</fullName>
    </submittedName>
</protein>
<evidence type="ECO:0000313" key="3">
    <source>
        <dbReference type="Proteomes" id="UP001251857"/>
    </source>
</evidence>
<comment type="caution">
    <text evidence="2">The sequence shown here is derived from an EMBL/GenBank/DDBJ whole genome shotgun (WGS) entry which is preliminary data.</text>
</comment>
<dbReference type="Pfam" id="PF02447">
    <property type="entry name" value="GntP_permease"/>
    <property type="match status" value="1"/>
</dbReference>
<sequence>MLGVVGILISLGLLMFLAYRGVSVILLAPVLALVACLFQADGVPLLATYTQVFMPAMGDFAARYFPIFLLGAIFGKLMQDSGCARSIALQFRDWLGERHAVLSIVLACGLLEYGGVSAFVVAFSVYPLAAALFRELDIPKRLLGGTLALGAFTFAMTALPGTAQIHNVIPMSYFGTTAFAAPVLGLTAATMMVGGGVLWLNLRLRAARRAGEGYGTGHTREPEAIDGEVPGFWTALLPIIAVIGINLIMVRYVMPGWDTSYLGTDAYGNTDFESVRGLWGIIPALLVAGLLVAAVHFRSRARLNRTLTDGAMGSLLPMFNTASEVGYGTTIATLAAFAVVKESVLNISPGNPLISEMVAVNVLAGITGSASGGLGIALSALGETYNELAATLGVNPEYMHRIASMSSGGFDSLPHNGAVITLLTICGLTHRQAYPDIAIVSLLIPFLVTATCVAALSLIL</sequence>
<feature type="transmembrane region" description="Helical" evidence="1">
    <location>
        <begin position="179"/>
        <end position="200"/>
    </location>
</feature>
<dbReference type="EMBL" id="JAVRIB010000006">
    <property type="protein sequence ID" value="MDT0634828.1"/>
    <property type="molecule type" value="Genomic_DNA"/>
</dbReference>
<evidence type="ECO:0000256" key="1">
    <source>
        <dbReference type="SAM" id="Phobius"/>
    </source>
</evidence>
<feature type="transmembrane region" description="Helical" evidence="1">
    <location>
        <begin position="61"/>
        <end position="79"/>
    </location>
</feature>
<reference evidence="2 3" key="1">
    <citation type="submission" date="2023-09" db="EMBL/GenBank/DDBJ databases">
        <authorList>
            <person name="Rey-Velasco X."/>
        </authorList>
    </citation>
    <scope>NUCLEOTIDE SEQUENCE [LARGE SCALE GENOMIC DNA]</scope>
    <source>
        <strain evidence="2 3">W335</strain>
    </source>
</reference>
<proteinExistence type="predicted"/>
<accession>A0ABU3BZU0</accession>
<dbReference type="PANTHER" id="PTHR30354:SF7">
    <property type="entry name" value="BLL7963 PROTEIN"/>
    <property type="match status" value="1"/>
</dbReference>
<keyword evidence="1" id="KW-0472">Membrane</keyword>
<organism evidence="2 3">
    <name type="scientific">Spectribacter hydrogenoxidans</name>
    <dbReference type="NCBI Taxonomy" id="3075608"/>
    <lineage>
        <taxon>Bacteria</taxon>
        <taxon>Pseudomonadati</taxon>
        <taxon>Pseudomonadota</taxon>
        <taxon>Gammaproteobacteria</taxon>
        <taxon>Salinisphaerales</taxon>
        <taxon>Salinisphaeraceae</taxon>
        <taxon>Spectribacter</taxon>
    </lineage>
</organism>